<keyword evidence="4" id="KW-0106">Calcium</keyword>
<dbReference type="Pfam" id="PF00884">
    <property type="entry name" value="Sulfatase"/>
    <property type="match status" value="1"/>
</dbReference>
<reference evidence="6" key="1">
    <citation type="submission" date="2014-08" db="EMBL/GenBank/DDBJ databases">
        <authorList>
            <person name="Sharma Rahul"/>
            <person name="Thines Marco"/>
        </authorList>
    </citation>
    <scope>NUCLEOTIDE SEQUENCE</scope>
</reference>
<dbReference type="InterPro" id="IPR000917">
    <property type="entry name" value="Sulfatase_N"/>
</dbReference>
<dbReference type="CDD" id="cd16025">
    <property type="entry name" value="PAS_like"/>
    <property type="match status" value="1"/>
</dbReference>
<dbReference type="InterPro" id="IPR024607">
    <property type="entry name" value="Sulfatase_CS"/>
</dbReference>
<dbReference type="PROSITE" id="PS00149">
    <property type="entry name" value="SULFATASE_2"/>
    <property type="match status" value="1"/>
</dbReference>
<evidence type="ECO:0000256" key="1">
    <source>
        <dbReference type="ARBA" id="ARBA00008779"/>
    </source>
</evidence>
<dbReference type="Gene3D" id="3.40.720.10">
    <property type="entry name" value="Alkaline Phosphatase, subunit A"/>
    <property type="match status" value="1"/>
</dbReference>
<feature type="domain" description="Sulfatase N-terminal" evidence="5">
    <location>
        <begin position="7"/>
        <end position="424"/>
    </location>
</feature>
<protein>
    <submittedName>
        <fullName evidence="6">Arylsulfatase</fullName>
    </submittedName>
</protein>
<evidence type="ECO:0000256" key="2">
    <source>
        <dbReference type="ARBA" id="ARBA00022723"/>
    </source>
</evidence>
<evidence type="ECO:0000256" key="4">
    <source>
        <dbReference type="ARBA" id="ARBA00022837"/>
    </source>
</evidence>
<dbReference type="PANTHER" id="PTHR42693">
    <property type="entry name" value="ARYLSULFATASE FAMILY MEMBER"/>
    <property type="match status" value="1"/>
</dbReference>
<keyword evidence="3" id="KW-0378">Hydrolase</keyword>
<evidence type="ECO:0000259" key="5">
    <source>
        <dbReference type="Pfam" id="PF00884"/>
    </source>
</evidence>
<dbReference type="InterPro" id="IPR050738">
    <property type="entry name" value="Sulfatase"/>
</dbReference>
<dbReference type="GO" id="GO:0004065">
    <property type="term" value="F:arylsulfatase activity"/>
    <property type="evidence" value="ECO:0007669"/>
    <property type="project" value="TreeGrafter"/>
</dbReference>
<evidence type="ECO:0000256" key="3">
    <source>
        <dbReference type="ARBA" id="ARBA00022801"/>
    </source>
</evidence>
<comment type="similarity">
    <text evidence="1">Belongs to the sulfatase family.</text>
</comment>
<dbReference type="AlphaFoldDB" id="A0A0F7SV93"/>
<dbReference type="InterPro" id="IPR017850">
    <property type="entry name" value="Alkaline_phosphatase_core_sf"/>
</dbReference>
<keyword evidence="2" id="KW-0479">Metal-binding</keyword>
<dbReference type="Gene3D" id="3.30.1120.10">
    <property type="match status" value="1"/>
</dbReference>
<dbReference type="PANTHER" id="PTHR42693:SF33">
    <property type="entry name" value="ARYLSULFATASE"/>
    <property type="match status" value="1"/>
</dbReference>
<organism evidence="6">
    <name type="scientific">Phaffia rhodozyma</name>
    <name type="common">Yeast</name>
    <name type="synonym">Xanthophyllomyces dendrorhous</name>
    <dbReference type="NCBI Taxonomy" id="264483"/>
    <lineage>
        <taxon>Eukaryota</taxon>
        <taxon>Fungi</taxon>
        <taxon>Dikarya</taxon>
        <taxon>Basidiomycota</taxon>
        <taxon>Agaricomycotina</taxon>
        <taxon>Tremellomycetes</taxon>
        <taxon>Cystofilobasidiales</taxon>
        <taxon>Mrakiaceae</taxon>
        <taxon>Phaffia</taxon>
    </lineage>
</organism>
<dbReference type="EMBL" id="LN483166">
    <property type="protein sequence ID" value="CED84455.1"/>
    <property type="molecule type" value="Genomic_DNA"/>
</dbReference>
<dbReference type="GO" id="GO:0046872">
    <property type="term" value="F:metal ion binding"/>
    <property type="evidence" value="ECO:0007669"/>
    <property type="project" value="UniProtKB-KW"/>
</dbReference>
<name>A0A0F7SV93_PHARH</name>
<dbReference type="SUPFAM" id="SSF53649">
    <property type="entry name" value="Alkaline phosphatase-like"/>
    <property type="match status" value="1"/>
</dbReference>
<evidence type="ECO:0000313" key="6">
    <source>
        <dbReference type="EMBL" id="CED84455.1"/>
    </source>
</evidence>
<proteinExistence type="inferred from homology"/>
<accession>A0A0F7SV93</accession>
<sequence>MSDKKKPNFLIIVADDLGFSDIGAFGGEISTPNLDRLAKEGARLTDFHTASACSPTRSMLLSGTDNHLAGLGQMAETKERNSAFKGKPGYEGVLNDRVAPLPAILKDLAGYSTHMSGKWHLGLTPDAWPSARGFDTVFSLLPGAGNHYAYEPAHVAGEATPLKFMPSLYVENDRPLPIDQLPENFYSTETFTSKLLEQLSSRTEAQPFFAYLAYTAPHWPLQAPKEYIERYKGKYDEGPYALRDSRLEKLKELGLAPKDVRPHPQVNIVAGNPWRSLTEEERRISSKGMEIYAAMVEFMDEQIGRVFKYLEETVFFSSDNGAEGALLEAIPVMGDQLSKVIARHYDNSIDNIGEGNSFIWYGPEWAQAATAPSAMFKAWITEGGIRCPAIVKYPSFHTDRQAGVIADTFTTVMDILPTVLDLAGTQHPAPEFQGRKVLTPRGKSWVPYFANQSERVHAEDHVHGWELFGQQAIRRGHWKALFLPPPSGTDKWTLFNLASDPGETEDLAEKEPEILKQMIAHWVEYEAETGTILLRPEEWQPGYLPQAWE</sequence>